<dbReference type="InterPro" id="IPR013332">
    <property type="entry name" value="KPR_N"/>
</dbReference>
<dbReference type="InterPro" id="IPR013328">
    <property type="entry name" value="6PGD_dom2"/>
</dbReference>
<evidence type="ECO:0000256" key="5">
    <source>
        <dbReference type="ARBA" id="ARBA00019465"/>
    </source>
</evidence>
<gene>
    <name evidence="14" type="primary">panE</name>
    <name evidence="14" type="ORF">NCTC7582_02608</name>
</gene>
<evidence type="ECO:0000256" key="8">
    <source>
        <dbReference type="ARBA" id="ARBA00023002"/>
    </source>
</evidence>
<dbReference type="InterPro" id="IPR013752">
    <property type="entry name" value="KPA_reductase"/>
</dbReference>
<dbReference type="Gene3D" id="1.10.1040.10">
    <property type="entry name" value="N-(1-d-carboxylethyl)-l-norvaline Dehydrogenase, domain 2"/>
    <property type="match status" value="1"/>
</dbReference>
<name>A0A2X0ZB64_9BACI</name>
<comment type="function">
    <text evidence="1 11">Catalyzes the NADPH-dependent reduction of ketopantoate into pantoic acid.</text>
</comment>
<dbReference type="InterPro" id="IPR008927">
    <property type="entry name" value="6-PGluconate_DH-like_C_sf"/>
</dbReference>
<evidence type="ECO:0000259" key="13">
    <source>
        <dbReference type="Pfam" id="PF08546"/>
    </source>
</evidence>
<comment type="catalytic activity">
    <reaction evidence="10 11">
        <text>(R)-pantoate + NADP(+) = 2-dehydropantoate + NADPH + H(+)</text>
        <dbReference type="Rhea" id="RHEA:16233"/>
        <dbReference type="ChEBI" id="CHEBI:11561"/>
        <dbReference type="ChEBI" id="CHEBI:15378"/>
        <dbReference type="ChEBI" id="CHEBI:15980"/>
        <dbReference type="ChEBI" id="CHEBI:57783"/>
        <dbReference type="ChEBI" id="CHEBI:58349"/>
        <dbReference type="EC" id="1.1.1.169"/>
    </reaction>
</comment>
<evidence type="ECO:0000256" key="1">
    <source>
        <dbReference type="ARBA" id="ARBA00002919"/>
    </source>
</evidence>
<dbReference type="SUPFAM" id="SSF48179">
    <property type="entry name" value="6-phosphogluconate dehydrogenase C-terminal domain-like"/>
    <property type="match status" value="1"/>
</dbReference>
<dbReference type="InterPro" id="IPR003710">
    <property type="entry name" value="ApbA"/>
</dbReference>
<dbReference type="GO" id="GO:0050661">
    <property type="term" value="F:NADP binding"/>
    <property type="evidence" value="ECO:0007669"/>
    <property type="project" value="TreeGrafter"/>
</dbReference>
<reference evidence="14 15" key="1">
    <citation type="submission" date="2018-06" db="EMBL/GenBank/DDBJ databases">
        <authorList>
            <consortium name="Pathogen Informatics"/>
            <person name="Doyle S."/>
        </authorList>
    </citation>
    <scope>NUCLEOTIDE SEQUENCE [LARGE SCALE GENOMIC DNA]</scope>
    <source>
        <strain evidence="14 15">NCTC7582</strain>
    </source>
</reference>
<dbReference type="Pfam" id="PF02558">
    <property type="entry name" value="ApbA"/>
    <property type="match status" value="1"/>
</dbReference>
<comment type="similarity">
    <text evidence="3 11">Belongs to the ketopantoate reductase family.</text>
</comment>
<dbReference type="InterPro" id="IPR050838">
    <property type="entry name" value="Ketopantoate_reductase"/>
</dbReference>
<proteinExistence type="inferred from homology"/>
<evidence type="ECO:0000256" key="7">
    <source>
        <dbReference type="ARBA" id="ARBA00022857"/>
    </source>
</evidence>
<evidence type="ECO:0000256" key="10">
    <source>
        <dbReference type="ARBA" id="ARBA00048793"/>
    </source>
</evidence>
<dbReference type="PANTHER" id="PTHR43765">
    <property type="entry name" value="2-DEHYDROPANTOATE 2-REDUCTASE-RELATED"/>
    <property type="match status" value="1"/>
</dbReference>
<accession>A0A2X0ZB64</accession>
<dbReference type="RefSeq" id="WP_054549856.1">
    <property type="nucleotide sequence ID" value="NZ_CP137622.1"/>
</dbReference>
<dbReference type="InterPro" id="IPR036291">
    <property type="entry name" value="NAD(P)-bd_dom_sf"/>
</dbReference>
<evidence type="ECO:0000256" key="11">
    <source>
        <dbReference type="RuleBase" id="RU362068"/>
    </source>
</evidence>
<evidence type="ECO:0000313" key="14">
    <source>
        <dbReference type="EMBL" id="SPT99731.1"/>
    </source>
</evidence>
<evidence type="ECO:0000313" key="15">
    <source>
        <dbReference type="Proteomes" id="UP000251431"/>
    </source>
</evidence>
<feature type="domain" description="Ketopantoate reductase N-terminal" evidence="12">
    <location>
        <begin position="3"/>
        <end position="146"/>
    </location>
</feature>
<organism evidence="14 15">
    <name type="scientific">Lysinibacillus capsici</name>
    <dbReference type="NCBI Taxonomy" id="2115968"/>
    <lineage>
        <taxon>Bacteria</taxon>
        <taxon>Bacillati</taxon>
        <taxon>Bacillota</taxon>
        <taxon>Bacilli</taxon>
        <taxon>Bacillales</taxon>
        <taxon>Bacillaceae</taxon>
        <taxon>Lysinibacillus</taxon>
    </lineage>
</organism>
<dbReference type="GO" id="GO:0015940">
    <property type="term" value="P:pantothenate biosynthetic process"/>
    <property type="evidence" value="ECO:0007669"/>
    <property type="project" value="UniProtKB-UniPathway"/>
</dbReference>
<evidence type="ECO:0000256" key="3">
    <source>
        <dbReference type="ARBA" id="ARBA00007870"/>
    </source>
</evidence>
<dbReference type="UniPathway" id="UPA00028">
    <property type="reaction ID" value="UER00004"/>
</dbReference>
<dbReference type="GO" id="GO:0005737">
    <property type="term" value="C:cytoplasm"/>
    <property type="evidence" value="ECO:0007669"/>
    <property type="project" value="TreeGrafter"/>
</dbReference>
<evidence type="ECO:0000256" key="4">
    <source>
        <dbReference type="ARBA" id="ARBA00013014"/>
    </source>
</evidence>
<dbReference type="Pfam" id="PF08546">
    <property type="entry name" value="ApbA_C"/>
    <property type="match status" value="1"/>
</dbReference>
<evidence type="ECO:0000259" key="12">
    <source>
        <dbReference type="Pfam" id="PF02558"/>
    </source>
</evidence>
<feature type="domain" description="Ketopantoate reductase C-terminal" evidence="13">
    <location>
        <begin position="175"/>
        <end position="293"/>
    </location>
</feature>
<dbReference type="EMBL" id="UAQE01000001">
    <property type="protein sequence ID" value="SPT99731.1"/>
    <property type="molecule type" value="Genomic_DNA"/>
</dbReference>
<dbReference type="Gene3D" id="3.40.50.720">
    <property type="entry name" value="NAD(P)-binding Rossmann-like Domain"/>
    <property type="match status" value="1"/>
</dbReference>
<dbReference type="PANTHER" id="PTHR43765:SF2">
    <property type="entry name" value="2-DEHYDROPANTOATE 2-REDUCTASE"/>
    <property type="match status" value="1"/>
</dbReference>
<dbReference type="NCBIfam" id="TIGR00745">
    <property type="entry name" value="apbA_panE"/>
    <property type="match status" value="1"/>
</dbReference>
<sequence>MKVAIIGAGAVGQLTASFLAESGVPVTLVARRQEQVIELNAKKLTRINVDGTKTVQRIVATTDLANLPKQDLLVIAVKYGHLQKLYNQLALFSSEMPLLFMQNGLAHFEEALLLPQKNIAFGSVTFGAQLLDHSTVQHRGVGLFKIAIERGEHQAFQQLLQLQRSLFPIELASNAEQMLFAKAVLNSLINPLTAVLQVKNGELVTNQQAFLLLENIYRELTEAFEDIEHTISFSDVIDLCRKTANNTSSMLADRLQGRKSEIETIVGVILNKALANGHNLPTLRTLYHQVLAIEESGERS</sequence>
<dbReference type="STRING" id="1421.A2J09_00795"/>
<dbReference type="Proteomes" id="UP000251431">
    <property type="component" value="Unassembled WGS sequence"/>
</dbReference>
<dbReference type="AlphaFoldDB" id="A0A2X0ZB64"/>
<protein>
    <recommendedName>
        <fullName evidence="5 11">2-dehydropantoate 2-reductase</fullName>
        <ecNumber evidence="4 11">1.1.1.169</ecNumber>
    </recommendedName>
    <alternativeName>
        <fullName evidence="9 11">Ketopantoate reductase</fullName>
    </alternativeName>
</protein>
<dbReference type="EC" id="1.1.1.169" evidence="4 11"/>
<keyword evidence="7 11" id="KW-0521">NADP</keyword>
<dbReference type="SUPFAM" id="SSF51735">
    <property type="entry name" value="NAD(P)-binding Rossmann-fold domains"/>
    <property type="match status" value="1"/>
</dbReference>
<comment type="pathway">
    <text evidence="2 11">Cofactor biosynthesis; (R)-pantothenate biosynthesis; (R)-pantoate from 3-methyl-2-oxobutanoate: step 2/2.</text>
</comment>
<evidence type="ECO:0000256" key="9">
    <source>
        <dbReference type="ARBA" id="ARBA00032024"/>
    </source>
</evidence>
<keyword evidence="8 11" id="KW-0560">Oxidoreductase</keyword>
<dbReference type="GO" id="GO:0008677">
    <property type="term" value="F:2-dehydropantoate 2-reductase activity"/>
    <property type="evidence" value="ECO:0007669"/>
    <property type="project" value="UniProtKB-EC"/>
</dbReference>
<evidence type="ECO:0000256" key="2">
    <source>
        <dbReference type="ARBA" id="ARBA00004994"/>
    </source>
</evidence>
<keyword evidence="6 11" id="KW-0566">Pantothenate biosynthesis</keyword>
<evidence type="ECO:0000256" key="6">
    <source>
        <dbReference type="ARBA" id="ARBA00022655"/>
    </source>
</evidence>